<feature type="compositionally biased region" description="Gly residues" evidence="3">
    <location>
        <begin position="157"/>
        <end position="174"/>
    </location>
</feature>
<sequence>MSLNIASVVLAGNVVGNPERRKGTFDLVTFRMASDRRWFDGTEWQQGDTVYIDVQCWGQLGRNVLTSVSKGMAFIVVGRLIMSRWQEELPDGTTRQRQAIRLKATHCGPDLNRVEVTAVRPRRSDDDRYGMTEDERRREAERIARRNADSDATDATGGPGGPADGGTGATGGAVGTASGSSTPDGDPGSTATSGATTAREVAGVGAAAPPF</sequence>
<reference evidence="4 5" key="1">
    <citation type="submission" date="2018-01" db="EMBL/GenBank/DDBJ databases">
        <title>Twenty Corynebacterium bovis Genomes.</title>
        <authorList>
            <person name="Gulvik C.A."/>
        </authorList>
    </citation>
    <scope>NUCLEOTIDE SEQUENCE [LARGE SCALE GENOMIC DNA]</scope>
    <source>
        <strain evidence="4 5">F6900</strain>
    </source>
</reference>
<evidence type="ECO:0000256" key="3">
    <source>
        <dbReference type="SAM" id="MobiDB-lite"/>
    </source>
</evidence>
<accession>A0A426Q0J9</accession>
<dbReference type="InterPro" id="IPR012340">
    <property type="entry name" value="NA-bd_OB-fold"/>
</dbReference>
<comment type="caution">
    <text evidence="4">The sequence shown here is derived from an EMBL/GenBank/DDBJ whole genome shotgun (WGS) entry which is preliminary data.</text>
</comment>
<feature type="compositionally biased region" description="Basic and acidic residues" evidence="3">
    <location>
        <begin position="122"/>
        <end position="149"/>
    </location>
</feature>
<dbReference type="CDD" id="cd04496">
    <property type="entry name" value="SSB_OBF"/>
    <property type="match status" value="1"/>
</dbReference>
<dbReference type="GO" id="GO:0003697">
    <property type="term" value="F:single-stranded DNA binding"/>
    <property type="evidence" value="ECO:0007669"/>
    <property type="project" value="InterPro"/>
</dbReference>
<dbReference type="Pfam" id="PF00436">
    <property type="entry name" value="SSB"/>
    <property type="match status" value="1"/>
</dbReference>
<dbReference type="Proteomes" id="UP000276526">
    <property type="component" value="Unassembled WGS sequence"/>
</dbReference>
<dbReference type="SUPFAM" id="SSF50249">
    <property type="entry name" value="Nucleic acid-binding proteins"/>
    <property type="match status" value="1"/>
</dbReference>
<dbReference type="PROSITE" id="PS50935">
    <property type="entry name" value="SSB"/>
    <property type="match status" value="1"/>
</dbReference>
<dbReference type="Gene3D" id="2.40.50.140">
    <property type="entry name" value="Nucleic acid-binding proteins"/>
    <property type="match status" value="1"/>
</dbReference>
<name>A0A426Q0J9_9CORY</name>
<dbReference type="InterPro" id="IPR000424">
    <property type="entry name" value="Primosome_PriB/ssb"/>
</dbReference>
<evidence type="ECO:0000256" key="1">
    <source>
        <dbReference type="ARBA" id="ARBA00023125"/>
    </source>
</evidence>
<evidence type="ECO:0000313" key="4">
    <source>
        <dbReference type="EMBL" id="RRO87584.1"/>
    </source>
</evidence>
<organism evidence="4 5">
    <name type="scientific">Corynebacterium bovis</name>
    <dbReference type="NCBI Taxonomy" id="36808"/>
    <lineage>
        <taxon>Bacteria</taxon>
        <taxon>Bacillati</taxon>
        <taxon>Actinomycetota</taxon>
        <taxon>Actinomycetes</taxon>
        <taxon>Mycobacteriales</taxon>
        <taxon>Corynebacteriaceae</taxon>
        <taxon>Corynebacterium</taxon>
    </lineage>
</organism>
<evidence type="ECO:0008006" key="6">
    <source>
        <dbReference type="Google" id="ProtNLM"/>
    </source>
</evidence>
<feature type="compositionally biased region" description="Low complexity" evidence="3">
    <location>
        <begin position="175"/>
        <end position="198"/>
    </location>
</feature>
<dbReference type="RefSeq" id="WP_125173264.1">
    <property type="nucleotide sequence ID" value="NZ_JAPJOD010000046.1"/>
</dbReference>
<dbReference type="AlphaFoldDB" id="A0A426Q0J9"/>
<feature type="region of interest" description="Disordered" evidence="3">
    <location>
        <begin position="118"/>
        <end position="211"/>
    </location>
</feature>
<protein>
    <recommendedName>
        <fullName evidence="6">Single-stranded DNA-binding protein</fullName>
    </recommendedName>
</protein>
<evidence type="ECO:0000313" key="5">
    <source>
        <dbReference type="Proteomes" id="UP000276526"/>
    </source>
</evidence>
<evidence type="ECO:0000256" key="2">
    <source>
        <dbReference type="PROSITE-ProRule" id="PRU00252"/>
    </source>
</evidence>
<proteinExistence type="predicted"/>
<gene>
    <name evidence="4" type="ORF">CXF48_01260</name>
</gene>
<keyword evidence="1 2" id="KW-0238">DNA-binding</keyword>
<dbReference type="EMBL" id="PQNK01000002">
    <property type="protein sequence ID" value="RRO87584.1"/>
    <property type="molecule type" value="Genomic_DNA"/>
</dbReference>